<dbReference type="Pfam" id="PF02042">
    <property type="entry name" value="RWP-RK"/>
    <property type="match status" value="1"/>
</dbReference>
<organism evidence="9 10">
    <name type="scientific">Acer negundo</name>
    <name type="common">Box elder</name>
    <dbReference type="NCBI Taxonomy" id="4023"/>
    <lineage>
        <taxon>Eukaryota</taxon>
        <taxon>Viridiplantae</taxon>
        <taxon>Streptophyta</taxon>
        <taxon>Embryophyta</taxon>
        <taxon>Tracheophyta</taxon>
        <taxon>Spermatophyta</taxon>
        <taxon>Magnoliopsida</taxon>
        <taxon>eudicotyledons</taxon>
        <taxon>Gunneridae</taxon>
        <taxon>Pentapetalae</taxon>
        <taxon>rosids</taxon>
        <taxon>malvids</taxon>
        <taxon>Sapindales</taxon>
        <taxon>Sapindaceae</taxon>
        <taxon>Hippocastanoideae</taxon>
        <taxon>Acereae</taxon>
        <taxon>Acer</taxon>
    </lineage>
</organism>
<keyword evidence="4" id="KW-0238">DNA-binding</keyword>
<dbReference type="AlphaFoldDB" id="A0AAD5J4Q1"/>
<keyword evidence="3" id="KW-0175">Coiled coil</keyword>
<comment type="caution">
    <text evidence="9">The sequence shown here is derived from an EMBL/GenBank/DDBJ whole genome shotgun (WGS) entry which is preliminary data.</text>
</comment>
<proteinExistence type="predicted"/>
<feature type="region of interest" description="Disordered" evidence="7">
    <location>
        <begin position="74"/>
        <end position="99"/>
    </location>
</feature>
<sequence>MICHAILEIRQSKYASQYQMLDFYKKSIEDAKNFLVQYCEERKQAGFFLVPPDARCIFYDALCVRLDSNEPPVATNSEANGMNQAEVENEYDEPDRNPSLSVQRKRTAMLKLQDLAQFFHLPIEKACMKLRLSPTVVKKICRRYGVF</sequence>
<dbReference type="PANTHER" id="PTHR46373:SF5">
    <property type="entry name" value="RWP-RK DOMAIN PROTEIN"/>
    <property type="match status" value="1"/>
</dbReference>
<dbReference type="PANTHER" id="PTHR46373">
    <property type="entry name" value="PROTEIN RKD4"/>
    <property type="match status" value="1"/>
</dbReference>
<name>A0AAD5J4Q1_ACENE</name>
<keyword evidence="6" id="KW-0539">Nucleus</keyword>
<dbReference type="InterPro" id="IPR044607">
    <property type="entry name" value="RKD-like"/>
</dbReference>
<dbReference type="Proteomes" id="UP001064489">
    <property type="component" value="Chromosome 3"/>
</dbReference>
<evidence type="ECO:0000256" key="6">
    <source>
        <dbReference type="ARBA" id="ARBA00023242"/>
    </source>
</evidence>
<evidence type="ECO:0000256" key="2">
    <source>
        <dbReference type="ARBA" id="ARBA00023015"/>
    </source>
</evidence>
<evidence type="ECO:0000256" key="3">
    <source>
        <dbReference type="ARBA" id="ARBA00023054"/>
    </source>
</evidence>
<protein>
    <recommendedName>
        <fullName evidence="8">RWP-RK domain-containing protein</fullName>
    </recommendedName>
</protein>
<dbReference type="GO" id="GO:0003700">
    <property type="term" value="F:DNA-binding transcription factor activity"/>
    <property type="evidence" value="ECO:0007669"/>
    <property type="project" value="InterPro"/>
</dbReference>
<dbReference type="PROSITE" id="PS51519">
    <property type="entry name" value="RWP_RK"/>
    <property type="match status" value="1"/>
</dbReference>
<evidence type="ECO:0000256" key="4">
    <source>
        <dbReference type="ARBA" id="ARBA00023125"/>
    </source>
</evidence>
<keyword evidence="2" id="KW-0805">Transcription regulation</keyword>
<feature type="compositionally biased region" description="Polar residues" evidence="7">
    <location>
        <begin position="74"/>
        <end position="83"/>
    </location>
</feature>
<evidence type="ECO:0000256" key="5">
    <source>
        <dbReference type="ARBA" id="ARBA00023163"/>
    </source>
</evidence>
<reference evidence="9" key="2">
    <citation type="submission" date="2023-02" db="EMBL/GenBank/DDBJ databases">
        <authorList>
            <person name="Swenson N.G."/>
            <person name="Wegrzyn J.L."/>
            <person name="Mcevoy S.L."/>
        </authorList>
    </citation>
    <scope>NUCLEOTIDE SEQUENCE</scope>
    <source>
        <strain evidence="9">91603</strain>
        <tissue evidence="9">Leaf</tissue>
    </source>
</reference>
<evidence type="ECO:0000313" key="9">
    <source>
        <dbReference type="EMBL" id="KAI9186006.1"/>
    </source>
</evidence>
<gene>
    <name evidence="9" type="ORF">LWI28_012927</name>
</gene>
<feature type="domain" description="RWP-RK" evidence="8">
    <location>
        <begin position="97"/>
        <end position="147"/>
    </location>
</feature>
<keyword evidence="5" id="KW-0804">Transcription</keyword>
<dbReference type="EMBL" id="JAJSOW010000100">
    <property type="protein sequence ID" value="KAI9186006.1"/>
    <property type="molecule type" value="Genomic_DNA"/>
</dbReference>
<keyword evidence="10" id="KW-1185">Reference proteome</keyword>
<evidence type="ECO:0000313" key="10">
    <source>
        <dbReference type="Proteomes" id="UP001064489"/>
    </source>
</evidence>
<evidence type="ECO:0000256" key="1">
    <source>
        <dbReference type="ARBA" id="ARBA00004049"/>
    </source>
</evidence>
<evidence type="ECO:0000256" key="7">
    <source>
        <dbReference type="SAM" id="MobiDB-lite"/>
    </source>
</evidence>
<evidence type="ECO:0000259" key="8">
    <source>
        <dbReference type="PROSITE" id="PS51519"/>
    </source>
</evidence>
<reference evidence="9" key="1">
    <citation type="journal article" date="2022" name="Plant J.">
        <title>Strategies of tolerance reflected in two North American maple genomes.</title>
        <authorList>
            <person name="McEvoy S.L."/>
            <person name="Sezen U.U."/>
            <person name="Trouern-Trend A."/>
            <person name="McMahon S.M."/>
            <person name="Schaberg P.G."/>
            <person name="Yang J."/>
            <person name="Wegrzyn J.L."/>
            <person name="Swenson N.G."/>
        </authorList>
    </citation>
    <scope>NUCLEOTIDE SEQUENCE</scope>
    <source>
        <strain evidence="9">91603</strain>
    </source>
</reference>
<dbReference type="InterPro" id="IPR003035">
    <property type="entry name" value="RWP-RK_dom"/>
</dbReference>
<comment type="function">
    <text evidence="1">Putative transcription factor.</text>
</comment>
<dbReference type="GO" id="GO:0003677">
    <property type="term" value="F:DNA binding"/>
    <property type="evidence" value="ECO:0007669"/>
    <property type="project" value="UniProtKB-KW"/>
</dbReference>
<accession>A0AAD5J4Q1</accession>